<evidence type="ECO:0000256" key="7">
    <source>
        <dbReference type="SAM" id="Phobius"/>
    </source>
</evidence>
<evidence type="ECO:0000256" key="4">
    <source>
        <dbReference type="ARBA" id="ARBA00022989"/>
    </source>
</evidence>
<dbReference type="FunFam" id="1.20.1250.20:FF:000196">
    <property type="entry name" value="MFS toxin efflux pump (AflT)"/>
    <property type="match status" value="1"/>
</dbReference>
<dbReference type="Gene3D" id="1.20.1250.20">
    <property type="entry name" value="MFS general substrate transporter like domains"/>
    <property type="match status" value="1"/>
</dbReference>
<dbReference type="InterPro" id="IPR020846">
    <property type="entry name" value="MFS_dom"/>
</dbReference>
<evidence type="ECO:0000256" key="2">
    <source>
        <dbReference type="ARBA" id="ARBA00022448"/>
    </source>
</evidence>
<name>A0A1B8ARZ8_FUSPO</name>
<protein>
    <recommendedName>
        <fullName evidence="8">Major facilitator superfamily (MFS) profile domain-containing protein</fullName>
    </recommendedName>
</protein>
<accession>A0A1B8ARZ8</accession>
<feature type="transmembrane region" description="Helical" evidence="7">
    <location>
        <begin position="391"/>
        <end position="412"/>
    </location>
</feature>
<feature type="transmembrane region" description="Helical" evidence="7">
    <location>
        <begin position="287"/>
        <end position="304"/>
    </location>
</feature>
<gene>
    <name evidence="9" type="ORF">FPOA_03809</name>
</gene>
<dbReference type="CDD" id="cd17502">
    <property type="entry name" value="MFS_Azr1_MDR_like"/>
    <property type="match status" value="1"/>
</dbReference>
<dbReference type="OMA" id="KVGWYSS"/>
<feature type="transmembrane region" description="Helical" evidence="7">
    <location>
        <begin position="325"/>
        <end position="349"/>
    </location>
</feature>
<evidence type="ECO:0000256" key="3">
    <source>
        <dbReference type="ARBA" id="ARBA00022692"/>
    </source>
</evidence>
<dbReference type="PROSITE" id="PS50850">
    <property type="entry name" value="MFS"/>
    <property type="match status" value="1"/>
</dbReference>
<dbReference type="InterPro" id="IPR011701">
    <property type="entry name" value="MFS"/>
</dbReference>
<evidence type="ECO:0000313" key="9">
    <source>
        <dbReference type="EMBL" id="OBS23257.1"/>
    </source>
</evidence>
<feature type="transmembrane region" description="Helical" evidence="7">
    <location>
        <begin position="211"/>
        <end position="235"/>
    </location>
</feature>
<feature type="transmembrane region" description="Helical" evidence="7">
    <location>
        <begin position="361"/>
        <end position="382"/>
    </location>
</feature>
<feature type="transmembrane region" description="Helical" evidence="7">
    <location>
        <begin position="58"/>
        <end position="84"/>
    </location>
</feature>
<dbReference type="GO" id="GO:0022857">
    <property type="term" value="F:transmembrane transporter activity"/>
    <property type="evidence" value="ECO:0007669"/>
    <property type="project" value="InterPro"/>
</dbReference>
<sequence>MSTSPNFDRAHAVPVMANHVPLDHEPAFKVETKTEARETNTDDDSQTSEVEYPKGLQLTFIAIALALALFLIALDMTIIATAIPKITDEFQGLDKVGWYSSAFFVTIGSFQSCWGKVYKYFPLKISFLLAIFIFEIGSAVCGAAPNSNALIVGRAIAGVGGAGVSAGSYTIIAYSATPERRPMLLGLLGISYGFANVIGPLVGGIFSDKVSWRWCFYINLPVGAISIAIITFFFSDPPQAKPARVPLKEKMLQMDLVGVGLLIAATICFVLGVEYGQGSYSWGSSKVIGLLIGFVLILLVWAGNESWMGERAMIVPRIIRDRTNLVMSGVAIAIGGSFFPVVYYVPIYFQSIDHATPIMSGVYNLPMVISVTFGIFLAGGLISKTGRYQHILLFALGLSTVGAGLIYTFSLHTSTGKWIGYQIIAGVGWGLAYQIPLTVGQGSCDPMDMALITSNILFFQSYGASLFMSAAQAAFVDQMTAKVMELSDSISKDLLVLTGATDIYNVFKDDELDDVLAGYMHGLKVVYAMAIATIGIGFLIALAMPWKKLKQGQATGGA</sequence>
<dbReference type="FunFam" id="1.20.1720.10:FF:000012">
    <property type="entry name" value="MFS toxin efflux pump (AflT)"/>
    <property type="match status" value="1"/>
</dbReference>
<reference evidence="9 10" key="1">
    <citation type="submission" date="2016-06" db="EMBL/GenBank/DDBJ databases">
        <title>Living apart together: crosstalk between the core and supernumerary genomes in a fungal plant pathogen.</title>
        <authorList>
            <person name="Vanheule A."/>
            <person name="Audenaert K."/>
            <person name="Warris S."/>
            <person name="Van De Geest H."/>
            <person name="Schijlen E."/>
            <person name="Hofte M."/>
            <person name="De Saeger S."/>
            <person name="Haesaert G."/>
            <person name="Waalwijk C."/>
            <person name="Van Der Lee T."/>
        </authorList>
    </citation>
    <scope>NUCLEOTIDE SEQUENCE [LARGE SCALE GENOMIC DNA]</scope>
    <source>
        <strain evidence="9 10">2516</strain>
    </source>
</reference>
<feature type="transmembrane region" description="Helical" evidence="7">
    <location>
        <begin position="96"/>
        <end position="114"/>
    </location>
</feature>
<evidence type="ECO:0000256" key="5">
    <source>
        <dbReference type="ARBA" id="ARBA00023136"/>
    </source>
</evidence>
<dbReference type="SUPFAM" id="SSF103473">
    <property type="entry name" value="MFS general substrate transporter"/>
    <property type="match status" value="2"/>
</dbReference>
<keyword evidence="10" id="KW-1185">Reference proteome</keyword>
<feature type="transmembrane region" description="Helical" evidence="7">
    <location>
        <begin position="184"/>
        <end position="205"/>
    </location>
</feature>
<dbReference type="EMBL" id="LYXU01000002">
    <property type="protein sequence ID" value="OBS23257.1"/>
    <property type="molecule type" value="Genomic_DNA"/>
</dbReference>
<comment type="caution">
    <text evidence="9">The sequence shown here is derived from an EMBL/GenBank/DDBJ whole genome shotgun (WGS) entry which is preliminary data.</text>
</comment>
<evidence type="ECO:0000313" key="10">
    <source>
        <dbReference type="Proteomes" id="UP000091967"/>
    </source>
</evidence>
<proteinExistence type="predicted"/>
<evidence type="ECO:0000256" key="1">
    <source>
        <dbReference type="ARBA" id="ARBA00004141"/>
    </source>
</evidence>
<dbReference type="InterPro" id="IPR036259">
    <property type="entry name" value="MFS_trans_sf"/>
</dbReference>
<organism evidence="9 10">
    <name type="scientific">Fusarium poae</name>
    <dbReference type="NCBI Taxonomy" id="36050"/>
    <lineage>
        <taxon>Eukaryota</taxon>
        <taxon>Fungi</taxon>
        <taxon>Dikarya</taxon>
        <taxon>Ascomycota</taxon>
        <taxon>Pezizomycotina</taxon>
        <taxon>Sordariomycetes</taxon>
        <taxon>Hypocreomycetidae</taxon>
        <taxon>Hypocreales</taxon>
        <taxon>Nectriaceae</taxon>
        <taxon>Fusarium</taxon>
    </lineage>
</organism>
<keyword evidence="3 7" id="KW-0812">Transmembrane</keyword>
<evidence type="ECO:0000256" key="6">
    <source>
        <dbReference type="ARBA" id="ARBA00023180"/>
    </source>
</evidence>
<dbReference type="Gene3D" id="1.20.1720.10">
    <property type="entry name" value="Multidrug resistance protein D"/>
    <property type="match status" value="1"/>
</dbReference>
<dbReference type="PANTHER" id="PTHR23501">
    <property type="entry name" value="MAJOR FACILITATOR SUPERFAMILY"/>
    <property type="match status" value="1"/>
</dbReference>
<keyword evidence="5 7" id="KW-0472">Membrane</keyword>
<dbReference type="GO" id="GO:0005886">
    <property type="term" value="C:plasma membrane"/>
    <property type="evidence" value="ECO:0007669"/>
    <property type="project" value="TreeGrafter"/>
</dbReference>
<feature type="transmembrane region" description="Helical" evidence="7">
    <location>
        <begin position="456"/>
        <end position="476"/>
    </location>
</feature>
<comment type="subcellular location">
    <subcellularLocation>
        <location evidence="1">Membrane</location>
        <topology evidence="1">Multi-pass membrane protein</topology>
    </subcellularLocation>
</comment>
<dbReference type="AlphaFoldDB" id="A0A1B8ARZ8"/>
<feature type="transmembrane region" description="Helical" evidence="7">
    <location>
        <begin position="256"/>
        <end position="275"/>
    </location>
</feature>
<dbReference type="Proteomes" id="UP000091967">
    <property type="component" value="Unassembled WGS sequence"/>
</dbReference>
<feature type="transmembrane region" description="Helical" evidence="7">
    <location>
        <begin position="418"/>
        <end position="435"/>
    </location>
</feature>
<feature type="domain" description="Major facilitator superfamily (MFS) profile" evidence="8">
    <location>
        <begin position="61"/>
        <end position="558"/>
    </location>
</feature>
<keyword evidence="2" id="KW-0813">Transport</keyword>
<feature type="transmembrane region" description="Helical" evidence="7">
    <location>
        <begin position="126"/>
        <end position="145"/>
    </location>
</feature>
<keyword evidence="6" id="KW-0325">Glycoprotein</keyword>
<dbReference type="Pfam" id="PF07690">
    <property type="entry name" value="MFS_1"/>
    <property type="match status" value="1"/>
</dbReference>
<evidence type="ECO:0000259" key="8">
    <source>
        <dbReference type="PROSITE" id="PS50850"/>
    </source>
</evidence>
<dbReference type="PANTHER" id="PTHR23501:SF177">
    <property type="entry name" value="MAJOR FACILITATOR SUPERFAMILY (MFS) PROFILE DOMAIN-CONTAINING PROTEIN-RELATED"/>
    <property type="match status" value="1"/>
</dbReference>
<keyword evidence="4 7" id="KW-1133">Transmembrane helix</keyword>
<feature type="transmembrane region" description="Helical" evidence="7">
    <location>
        <begin position="151"/>
        <end position="172"/>
    </location>
</feature>
<feature type="transmembrane region" description="Helical" evidence="7">
    <location>
        <begin position="525"/>
        <end position="544"/>
    </location>
</feature>